<dbReference type="EMBL" id="SJPO01000012">
    <property type="protein sequence ID" value="TWT67729.1"/>
    <property type="molecule type" value="Genomic_DNA"/>
</dbReference>
<dbReference type="RefSeq" id="WP_146590713.1">
    <property type="nucleotide sequence ID" value="NZ_SJPO01000012.1"/>
</dbReference>
<reference evidence="2 3" key="1">
    <citation type="submission" date="2019-02" db="EMBL/GenBank/DDBJ databases">
        <title>Deep-cultivation of Planctomycetes and their phenomic and genomic characterization uncovers novel biology.</title>
        <authorList>
            <person name="Wiegand S."/>
            <person name="Jogler M."/>
            <person name="Boedeker C."/>
            <person name="Pinto D."/>
            <person name="Vollmers J."/>
            <person name="Rivas-Marin E."/>
            <person name="Kohn T."/>
            <person name="Peeters S.H."/>
            <person name="Heuer A."/>
            <person name="Rast P."/>
            <person name="Oberbeckmann S."/>
            <person name="Bunk B."/>
            <person name="Jeske O."/>
            <person name="Meyerdierks A."/>
            <person name="Storesund J.E."/>
            <person name="Kallscheuer N."/>
            <person name="Luecker S."/>
            <person name="Lage O.M."/>
            <person name="Pohl T."/>
            <person name="Merkel B.J."/>
            <person name="Hornburger P."/>
            <person name="Mueller R.-W."/>
            <person name="Bruemmer F."/>
            <person name="Labrenz M."/>
            <person name="Spormann A.M."/>
            <person name="Op Den Camp H."/>
            <person name="Overmann J."/>
            <person name="Amann R."/>
            <person name="Jetten M.S.M."/>
            <person name="Mascher T."/>
            <person name="Medema M.H."/>
            <person name="Devos D.P."/>
            <person name="Kaster A.-K."/>
            <person name="Ovreas L."/>
            <person name="Rohde M."/>
            <person name="Galperin M.Y."/>
            <person name="Jogler C."/>
        </authorList>
    </citation>
    <scope>NUCLEOTIDE SEQUENCE [LARGE SCALE GENOMIC DNA]</scope>
    <source>
        <strain evidence="2 3">Pla123a</strain>
    </source>
</reference>
<evidence type="ECO:0000313" key="3">
    <source>
        <dbReference type="Proteomes" id="UP000318478"/>
    </source>
</evidence>
<keyword evidence="3" id="KW-1185">Reference proteome</keyword>
<feature type="transmembrane region" description="Helical" evidence="1">
    <location>
        <begin position="327"/>
        <end position="351"/>
    </location>
</feature>
<keyword evidence="1" id="KW-1133">Transmembrane helix</keyword>
<organism evidence="2 3">
    <name type="scientific">Posidoniimonas polymericola</name>
    <dbReference type="NCBI Taxonomy" id="2528002"/>
    <lineage>
        <taxon>Bacteria</taxon>
        <taxon>Pseudomonadati</taxon>
        <taxon>Planctomycetota</taxon>
        <taxon>Planctomycetia</taxon>
        <taxon>Pirellulales</taxon>
        <taxon>Lacipirellulaceae</taxon>
        <taxon>Posidoniimonas</taxon>
    </lineage>
</organism>
<sequence length="494" mass="53883">MPVLPLANLQLWLTPLWMVSLGVTIAVLVLLAVYGVLWLVSRRVAERMAVSFSEGMLLPISYVLGAFVAVFVLGAATAPTSLVLDSFKRLPYVRPIETTVEIPANVEDHEVTAVSFQAEELTSYQFTSDQDVRIGIEPGQAYGQSMVVLGGEADGYEWSPGSKNLRGFVGKVDKLYVTNEGDAPAQLTLRFDTDVRVPEVHHVRTVVISVLSVFALYFALQWLLPAISNISVATAKEAVGQPLFLLFLLIGGAALLIYIVIPYNTFGEDVKMLKDSGLTTIMVLAMIFAMWTASATVAEEIEGKTALTLLSKPISRRQFIIGKYFGILWPVLVMFVVLGPILMASVSYKVVYDARETSNPQPKWEECYDEMIQVPSGLTLAFMETAILSAISVAISTRLPMMPNLIICGSIYVLGHLGPLIVQSSIGQIEFVAFFGRLISVVIPNLDNLNIQAAIAAGVPVPSVYLWMAAGYTLLYCTAAMLLALILFEDRDVA</sequence>
<keyword evidence="1" id="KW-0812">Transmembrane</keyword>
<evidence type="ECO:0000256" key="1">
    <source>
        <dbReference type="SAM" id="Phobius"/>
    </source>
</evidence>
<dbReference type="OrthoDB" id="264591at2"/>
<gene>
    <name evidence="2" type="ORF">Pla123a_42850</name>
</gene>
<feature type="transmembrane region" description="Helical" evidence="1">
    <location>
        <begin position="244"/>
        <end position="266"/>
    </location>
</feature>
<feature type="transmembrane region" description="Helical" evidence="1">
    <location>
        <begin position="278"/>
        <end position="298"/>
    </location>
</feature>
<feature type="transmembrane region" description="Helical" evidence="1">
    <location>
        <begin position="372"/>
        <end position="395"/>
    </location>
</feature>
<dbReference type="Proteomes" id="UP000318478">
    <property type="component" value="Unassembled WGS sequence"/>
</dbReference>
<protein>
    <submittedName>
        <fullName evidence="2">ABC-2 family transporter protein</fullName>
    </submittedName>
</protein>
<dbReference type="AlphaFoldDB" id="A0A5C5XYW1"/>
<dbReference type="PANTHER" id="PTHR43471:SF10">
    <property type="entry name" value="SLL1107 PROTEIN"/>
    <property type="match status" value="1"/>
</dbReference>
<feature type="transmembrane region" description="Helical" evidence="1">
    <location>
        <begin position="466"/>
        <end position="488"/>
    </location>
</feature>
<evidence type="ECO:0000313" key="2">
    <source>
        <dbReference type="EMBL" id="TWT67729.1"/>
    </source>
</evidence>
<proteinExistence type="predicted"/>
<comment type="caution">
    <text evidence="2">The sequence shown here is derived from an EMBL/GenBank/DDBJ whole genome shotgun (WGS) entry which is preliminary data.</text>
</comment>
<feature type="transmembrane region" description="Helical" evidence="1">
    <location>
        <begin position="60"/>
        <end position="84"/>
    </location>
</feature>
<feature type="transmembrane region" description="Helical" evidence="1">
    <location>
        <begin position="206"/>
        <end position="224"/>
    </location>
</feature>
<dbReference type="Pfam" id="PF12679">
    <property type="entry name" value="ABC2_membrane_2"/>
    <property type="match status" value="1"/>
</dbReference>
<keyword evidence="1" id="KW-0472">Membrane</keyword>
<name>A0A5C5XYW1_9BACT</name>
<feature type="transmembrane region" description="Helical" evidence="1">
    <location>
        <begin position="401"/>
        <end position="422"/>
    </location>
</feature>
<accession>A0A5C5XYW1</accession>
<dbReference type="PANTHER" id="PTHR43471">
    <property type="entry name" value="ABC TRANSPORTER PERMEASE"/>
    <property type="match status" value="1"/>
</dbReference>
<feature type="transmembrane region" description="Helical" evidence="1">
    <location>
        <begin position="12"/>
        <end position="40"/>
    </location>
</feature>